<dbReference type="Proteomes" id="UP001054252">
    <property type="component" value="Unassembled WGS sequence"/>
</dbReference>
<evidence type="ECO:0000313" key="1">
    <source>
        <dbReference type="EMBL" id="GKV44622.1"/>
    </source>
</evidence>
<name>A0AAV5M7Z6_9ROSI</name>
<organism evidence="1 2">
    <name type="scientific">Rubroshorea leprosula</name>
    <dbReference type="NCBI Taxonomy" id="152421"/>
    <lineage>
        <taxon>Eukaryota</taxon>
        <taxon>Viridiplantae</taxon>
        <taxon>Streptophyta</taxon>
        <taxon>Embryophyta</taxon>
        <taxon>Tracheophyta</taxon>
        <taxon>Spermatophyta</taxon>
        <taxon>Magnoliopsida</taxon>
        <taxon>eudicotyledons</taxon>
        <taxon>Gunneridae</taxon>
        <taxon>Pentapetalae</taxon>
        <taxon>rosids</taxon>
        <taxon>malvids</taxon>
        <taxon>Malvales</taxon>
        <taxon>Dipterocarpaceae</taxon>
        <taxon>Rubroshorea</taxon>
    </lineage>
</organism>
<evidence type="ECO:0000313" key="2">
    <source>
        <dbReference type="Proteomes" id="UP001054252"/>
    </source>
</evidence>
<dbReference type="AlphaFoldDB" id="A0AAV5M7Z6"/>
<keyword evidence="2" id="KW-1185">Reference proteome</keyword>
<protein>
    <submittedName>
        <fullName evidence="1">Uncharacterized protein</fullName>
    </submittedName>
</protein>
<sequence length="90" mass="9679">MSLCTPASLTIIPPLHRACAPLLCAPLPAIMPSAHHALSPCTEPMSLLLHRACPPALCAPIPRLCTPAHYSHAPASPTEKNSNTRQNWHY</sequence>
<comment type="caution">
    <text evidence="1">The sequence shown here is derived from an EMBL/GenBank/DDBJ whole genome shotgun (WGS) entry which is preliminary data.</text>
</comment>
<proteinExistence type="predicted"/>
<accession>A0AAV5M7Z6</accession>
<gene>
    <name evidence="1" type="ORF">SLEP1_g51784</name>
</gene>
<reference evidence="1 2" key="1">
    <citation type="journal article" date="2021" name="Commun. Biol.">
        <title>The genome of Shorea leprosula (Dipterocarpaceae) highlights the ecological relevance of drought in aseasonal tropical rainforests.</title>
        <authorList>
            <person name="Ng K.K.S."/>
            <person name="Kobayashi M.J."/>
            <person name="Fawcett J.A."/>
            <person name="Hatakeyama M."/>
            <person name="Paape T."/>
            <person name="Ng C.H."/>
            <person name="Ang C.C."/>
            <person name="Tnah L.H."/>
            <person name="Lee C.T."/>
            <person name="Nishiyama T."/>
            <person name="Sese J."/>
            <person name="O'Brien M.J."/>
            <person name="Copetti D."/>
            <person name="Mohd Noor M.I."/>
            <person name="Ong R.C."/>
            <person name="Putra M."/>
            <person name="Sireger I.Z."/>
            <person name="Indrioko S."/>
            <person name="Kosugi Y."/>
            <person name="Izuno A."/>
            <person name="Isagi Y."/>
            <person name="Lee S.L."/>
            <person name="Shimizu K.K."/>
        </authorList>
    </citation>
    <scope>NUCLEOTIDE SEQUENCE [LARGE SCALE GENOMIC DNA]</scope>
    <source>
        <strain evidence="1">214</strain>
    </source>
</reference>
<dbReference type="EMBL" id="BPVZ01000184">
    <property type="protein sequence ID" value="GKV44622.1"/>
    <property type="molecule type" value="Genomic_DNA"/>
</dbReference>